<comment type="caution">
    <text evidence="2">The sequence shown here is derived from an EMBL/GenBank/DDBJ whole genome shotgun (WGS) entry which is preliminary data.</text>
</comment>
<feature type="transmembrane region" description="Helical" evidence="1">
    <location>
        <begin position="381"/>
        <end position="401"/>
    </location>
</feature>
<feature type="transmembrane region" description="Helical" evidence="1">
    <location>
        <begin position="24"/>
        <end position="47"/>
    </location>
</feature>
<keyword evidence="1" id="KW-0472">Membrane</keyword>
<evidence type="ECO:0000313" key="2">
    <source>
        <dbReference type="EMBL" id="RLL61966.1"/>
    </source>
</evidence>
<organism evidence="2 3">
    <name type="scientific">Paenirhodobacter hankyongi</name>
    <dbReference type="NCBI Taxonomy" id="2294033"/>
    <lineage>
        <taxon>Bacteria</taxon>
        <taxon>Pseudomonadati</taxon>
        <taxon>Pseudomonadota</taxon>
        <taxon>Alphaproteobacteria</taxon>
        <taxon>Rhodobacterales</taxon>
        <taxon>Rhodobacter group</taxon>
        <taxon>Paenirhodobacter</taxon>
    </lineage>
</organism>
<evidence type="ECO:0000256" key="1">
    <source>
        <dbReference type="SAM" id="Phobius"/>
    </source>
</evidence>
<name>A0A421BJP0_9RHOB</name>
<feature type="transmembrane region" description="Helical" evidence="1">
    <location>
        <begin position="250"/>
        <end position="267"/>
    </location>
</feature>
<feature type="transmembrane region" description="Helical" evidence="1">
    <location>
        <begin position="357"/>
        <end position="375"/>
    </location>
</feature>
<evidence type="ECO:0000313" key="3">
    <source>
        <dbReference type="Proteomes" id="UP000279673"/>
    </source>
</evidence>
<protein>
    <recommendedName>
        <fullName evidence="4">NnrS family protein</fullName>
    </recommendedName>
</protein>
<reference evidence="2 3" key="1">
    <citation type="submission" date="2018-10" db="EMBL/GenBank/DDBJ databases">
        <title>Rhodobacter sp . BO-81.</title>
        <authorList>
            <person name="Im W.T."/>
        </authorList>
    </citation>
    <scope>NUCLEOTIDE SEQUENCE [LARGE SCALE GENOMIC DNA]</scope>
    <source>
        <strain evidence="2 3">BO-81</strain>
    </source>
</reference>
<feature type="transmembrane region" description="Helical" evidence="1">
    <location>
        <begin position="195"/>
        <end position="215"/>
    </location>
</feature>
<proteinExistence type="predicted"/>
<feature type="transmembrane region" description="Helical" evidence="1">
    <location>
        <begin position="152"/>
        <end position="175"/>
    </location>
</feature>
<keyword evidence="1" id="KW-0812">Transmembrane</keyword>
<sequence length="425" mass="43262">MRAGGKRGSDEAIMGQVRMARWTFAWFAAGMGFLGLALGLLIAGFGPPQAAWEAGESRAILHLFVLGWIGSLMIGASLQFVPVLAAAPLAFEWLSPVALGLWAGGTMALGLGFWLAWPAALRAAAAGLSLSAGGGLAMLVPPVIAAIRRERLVWPLAIGLAAMAATVVMGAGFALSLAGGGGLMPLPGARSAHAILGLGLWFGLSAMAVSLKFLSMFGLAPAAPPRALAALSAGGAAMLVAVALPDIALGIGAGVTAIYLFTGIRMLRARRLHRLDPALAGAGIAVLALAPGLALLFVPGGALPGGLLLGMGWLSGLTLAFMPKITAFLTWMEVFGPLIGRAPVPPAAALAAGRGRLFVLALWLAGTVIFTSGTWLEQGLWARGGAAVMMCAAALVLAECLKVRRLSHLPLAGRPPRPALVFIHS</sequence>
<dbReference type="AlphaFoldDB" id="A0A421BJP0"/>
<accession>A0A421BJP0</accession>
<feature type="transmembrane region" description="Helical" evidence="1">
    <location>
        <begin position="227"/>
        <end position="244"/>
    </location>
</feature>
<feature type="transmembrane region" description="Helical" evidence="1">
    <location>
        <begin position="59"/>
        <end position="81"/>
    </location>
</feature>
<keyword evidence="3" id="KW-1185">Reference proteome</keyword>
<evidence type="ECO:0008006" key="4">
    <source>
        <dbReference type="Google" id="ProtNLM"/>
    </source>
</evidence>
<gene>
    <name evidence="2" type="ORF">DYS74_17385</name>
</gene>
<keyword evidence="1" id="KW-1133">Transmembrane helix</keyword>
<dbReference type="Proteomes" id="UP000279673">
    <property type="component" value="Unassembled WGS sequence"/>
</dbReference>
<feature type="transmembrane region" description="Helical" evidence="1">
    <location>
        <begin position="123"/>
        <end position="145"/>
    </location>
</feature>
<feature type="transmembrane region" description="Helical" evidence="1">
    <location>
        <begin position="303"/>
        <end position="322"/>
    </location>
</feature>
<dbReference type="EMBL" id="RCHI01000025">
    <property type="protein sequence ID" value="RLL61966.1"/>
    <property type="molecule type" value="Genomic_DNA"/>
</dbReference>
<feature type="transmembrane region" description="Helical" evidence="1">
    <location>
        <begin position="93"/>
        <end position="117"/>
    </location>
</feature>
<feature type="transmembrane region" description="Helical" evidence="1">
    <location>
        <begin position="279"/>
        <end position="297"/>
    </location>
</feature>